<dbReference type="InterPro" id="IPR058644">
    <property type="entry name" value="Mtb12-like_C"/>
</dbReference>
<accession>A0A4P7QIP9</accession>
<gene>
    <name evidence="5" type="ORF">CENDO_07550</name>
</gene>
<reference evidence="5 6" key="1">
    <citation type="submission" date="2019-04" db="EMBL/GenBank/DDBJ databases">
        <title>Corynebacterium endometrii sp. nov., isolated from the uterus of a cow with endometritis.</title>
        <authorList>
            <person name="Ballas P."/>
            <person name="Ruckert C."/>
            <person name="Wagener K."/>
            <person name="Drillich M."/>
            <person name="Kaempfer P."/>
            <person name="Busse H.-J."/>
            <person name="Ehling-Schulz M."/>
        </authorList>
    </citation>
    <scope>NUCLEOTIDE SEQUENCE [LARGE SCALE GENOMIC DNA]</scope>
    <source>
        <strain evidence="5 6">LMM-1653</strain>
    </source>
</reference>
<evidence type="ECO:0000256" key="1">
    <source>
        <dbReference type="ARBA" id="ARBA00022729"/>
    </source>
</evidence>
<feature type="domain" description="Low molecular weight antigen MTB12-like C-terminal" evidence="4">
    <location>
        <begin position="50"/>
        <end position="159"/>
    </location>
</feature>
<evidence type="ECO:0000313" key="6">
    <source>
        <dbReference type="Proteomes" id="UP000296352"/>
    </source>
</evidence>
<dbReference type="PROSITE" id="PS51257">
    <property type="entry name" value="PROKAR_LIPOPROTEIN"/>
    <property type="match status" value="1"/>
</dbReference>
<evidence type="ECO:0000256" key="3">
    <source>
        <dbReference type="SAM" id="SignalP"/>
    </source>
</evidence>
<keyword evidence="6" id="KW-1185">Reference proteome</keyword>
<protein>
    <recommendedName>
        <fullName evidence="4">Low molecular weight antigen MTB12-like C-terminal domain-containing protein</fullName>
    </recommendedName>
</protein>
<feature type="chain" id="PRO_5039672775" description="Low molecular weight antigen MTB12-like C-terminal domain-containing protein" evidence="3">
    <location>
        <begin position="23"/>
        <end position="177"/>
    </location>
</feature>
<keyword evidence="1 3" id="KW-0732">Signal</keyword>
<name>A0A4P7QIP9_9CORY</name>
<proteinExistence type="inferred from homology"/>
<dbReference type="EMBL" id="CP039247">
    <property type="protein sequence ID" value="QCB28784.1"/>
    <property type="molecule type" value="Genomic_DNA"/>
</dbReference>
<feature type="signal peptide" evidence="3">
    <location>
        <begin position="1"/>
        <end position="22"/>
    </location>
</feature>
<organism evidence="5 6">
    <name type="scientific">Corynebacterium endometrii</name>
    <dbReference type="NCBI Taxonomy" id="2488819"/>
    <lineage>
        <taxon>Bacteria</taxon>
        <taxon>Bacillati</taxon>
        <taxon>Actinomycetota</taxon>
        <taxon>Actinomycetes</taxon>
        <taxon>Mycobacteriales</taxon>
        <taxon>Corynebacteriaceae</taxon>
        <taxon>Corynebacterium</taxon>
    </lineage>
</organism>
<dbReference type="AlphaFoldDB" id="A0A4P7QIP9"/>
<evidence type="ECO:0000256" key="2">
    <source>
        <dbReference type="ARBA" id="ARBA00093774"/>
    </source>
</evidence>
<dbReference type="KEGG" id="cee:CENDO_07550"/>
<sequence precursor="true">MSNFHNKFGAGIMALSAAVALAACSSEEEEATPTSEAPATSSVAAPTAELPTAADLNAVLAKATDPNVPVEEKTLTVQGSETAPELFETMTRSKQESGATFEVVDPVLPGPDPANTVSATVNFTVPGQEPQTAEAVEFVNEDGNWKLQQSWACTLIVNTVTPEEVPEMCSAQAQGGA</sequence>
<evidence type="ECO:0000259" key="4">
    <source>
        <dbReference type="Pfam" id="PF26580"/>
    </source>
</evidence>
<dbReference type="Proteomes" id="UP000296352">
    <property type="component" value="Chromosome"/>
</dbReference>
<evidence type="ECO:0000313" key="5">
    <source>
        <dbReference type="EMBL" id="QCB28784.1"/>
    </source>
</evidence>
<comment type="similarity">
    <text evidence="2">Belongs to the MTB12 family.</text>
</comment>
<dbReference type="Pfam" id="PF26580">
    <property type="entry name" value="Mtb12_C"/>
    <property type="match status" value="1"/>
</dbReference>